<organism evidence="3">
    <name type="scientific">viral metagenome</name>
    <dbReference type="NCBI Taxonomy" id="1070528"/>
    <lineage>
        <taxon>unclassified sequences</taxon>
        <taxon>metagenomes</taxon>
        <taxon>organismal metagenomes</taxon>
    </lineage>
</organism>
<keyword evidence="2" id="KW-0812">Transmembrane</keyword>
<feature type="region of interest" description="Disordered" evidence="1">
    <location>
        <begin position="100"/>
        <end position="132"/>
    </location>
</feature>
<dbReference type="AlphaFoldDB" id="A0A6C0H6T2"/>
<proteinExistence type="predicted"/>
<evidence type="ECO:0000256" key="2">
    <source>
        <dbReference type="SAM" id="Phobius"/>
    </source>
</evidence>
<protein>
    <recommendedName>
        <fullName evidence="4">Transmembrane protein</fullName>
    </recommendedName>
</protein>
<accession>A0A6C0H6T2</accession>
<sequence length="238" mass="27018">MFAISQFVLKSLKVCNTSSLPSYSIALGILFYASLYVYLLYYQNDYIYIFNKFVIYVIGIDLLLSAFLYFKPDNNQLTQPNSSQLSLSTDFEDNENVTLLNNDQDQESDYSESGYETESFEEFGQDPDPDHAQEIQIPISNIVGLEQQLNDLLRVEEQPPQESTVQATTVQATTVQESNIPQQSQTNTNINTVEAEGEAEGECEIEAETELDKLTDLQSEQPKRKRGRPPKNQNVQIL</sequence>
<feature type="compositionally biased region" description="Acidic residues" evidence="1">
    <location>
        <begin position="118"/>
        <end position="127"/>
    </location>
</feature>
<keyword evidence="2" id="KW-0472">Membrane</keyword>
<keyword evidence="2" id="KW-1133">Transmembrane helix</keyword>
<feature type="compositionally biased region" description="Acidic residues" evidence="1">
    <location>
        <begin position="195"/>
        <end position="209"/>
    </location>
</feature>
<name>A0A6C0H6T2_9ZZZZ</name>
<feature type="transmembrane region" description="Helical" evidence="2">
    <location>
        <begin position="53"/>
        <end position="70"/>
    </location>
</feature>
<evidence type="ECO:0008006" key="4">
    <source>
        <dbReference type="Google" id="ProtNLM"/>
    </source>
</evidence>
<feature type="compositionally biased region" description="Polar residues" evidence="1">
    <location>
        <begin position="179"/>
        <end position="192"/>
    </location>
</feature>
<feature type="transmembrane region" description="Helical" evidence="2">
    <location>
        <begin position="20"/>
        <end position="41"/>
    </location>
</feature>
<reference evidence="3" key="1">
    <citation type="journal article" date="2020" name="Nature">
        <title>Giant virus diversity and host interactions through global metagenomics.</title>
        <authorList>
            <person name="Schulz F."/>
            <person name="Roux S."/>
            <person name="Paez-Espino D."/>
            <person name="Jungbluth S."/>
            <person name="Walsh D.A."/>
            <person name="Denef V.J."/>
            <person name="McMahon K.D."/>
            <person name="Konstantinidis K.T."/>
            <person name="Eloe-Fadrosh E.A."/>
            <person name="Kyrpides N.C."/>
            <person name="Woyke T."/>
        </authorList>
    </citation>
    <scope>NUCLEOTIDE SEQUENCE</scope>
    <source>
        <strain evidence="3">GVMAG-M-3300023179-73</strain>
    </source>
</reference>
<evidence type="ECO:0000256" key="1">
    <source>
        <dbReference type="SAM" id="MobiDB-lite"/>
    </source>
</evidence>
<dbReference type="EMBL" id="MN739892">
    <property type="protein sequence ID" value="QHT76258.1"/>
    <property type="molecule type" value="Genomic_DNA"/>
</dbReference>
<evidence type="ECO:0000313" key="3">
    <source>
        <dbReference type="EMBL" id="QHT76258.1"/>
    </source>
</evidence>
<feature type="region of interest" description="Disordered" evidence="1">
    <location>
        <begin position="179"/>
        <end position="238"/>
    </location>
</feature>